<dbReference type="EMBL" id="LVHF01000017">
    <property type="protein sequence ID" value="OAN16750.1"/>
    <property type="molecule type" value="Genomic_DNA"/>
</dbReference>
<organism evidence="1 2">
    <name type="scientific">Photobacterium jeanii</name>
    <dbReference type="NCBI Taxonomy" id="858640"/>
    <lineage>
        <taxon>Bacteria</taxon>
        <taxon>Pseudomonadati</taxon>
        <taxon>Pseudomonadota</taxon>
        <taxon>Gammaproteobacteria</taxon>
        <taxon>Vibrionales</taxon>
        <taxon>Vibrionaceae</taxon>
        <taxon>Photobacterium</taxon>
    </lineage>
</organism>
<reference evidence="1 2" key="1">
    <citation type="submission" date="2016-03" db="EMBL/GenBank/DDBJ databases">
        <title>Photobacterium proteolyticum sp. nov. a protease producing bacterium isolated from ocean sediments of Laizhou Bay.</title>
        <authorList>
            <person name="Li Y."/>
        </authorList>
    </citation>
    <scope>NUCLEOTIDE SEQUENCE [LARGE SCALE GENOMIC DNA]</scope>
    <source>
        <strain evidence="1 2">R-40508</strain>
    </source>
</reference>
<sequence length="75" mass="8596">MRYSRQKGNKKQQGEVWRTSFGLICPLLNGRRLCAEMGGKSSVLAMIFFYRHHQCFYGNKKGQPEADLGDKRGIT</sequence>
<dbReference type="Proteomes" id="UP000078503">
    <property type="component" value="Unassembled WGS sequence"/>
</dbReference>
<dbReference type="AlphaFoldDB" id="A0A178KHP8"/>
<evidence type="ECO:0000313" key="1">
    <source>
        <dbReference type="EMBL" id="OAN16750.1"/>
    </source>
</evidence>
<gene>
    <name evidence="1" type="ORF">A3K86_09905</name>
</gene>
<protein>
    <submittedName>
        <fullName evidence="1">Uncharacterized protein</fullName>
    </submittedName>
</protein>
<keyword evidence="2" id="KW-1185">Reference proteome</keyword>
<name>A0A178KHP8_9GAMM</name>
<evidence type="ECO:0000313" key="2">
    <source>
        <dbReference type="Proteomes" id="UP000078503"/>
    </source>
</evidence>
<proteinExistence type="predicted"/>
<comment type="caution">
    <text evidence="1">The sequence shown here is derived from an EMBL/GenBank/DDBJ whole genome shotgun (WGS) entry which is preliminary data.</text>
</comment>
<accession>A0A178KHP8</accession>